<keyword evidence="12" id="KW-0670">Pyruvate</keyword>
<dbReference type="InterPro" id="IPR036188">
    <property type="entry name" value="FAD/NAD-bd_sf"/>
</dbReference>
<dbReference type="PRINTS" id="PR00368">
    <property type="entry name" value="FADPNR"/>
</dbReference>
<proteinExistence type="inferred from homology"/>
<evidence type="ECO:0000256" key="6">
    <source>
        <dbReference type="ARBA" id="ARBA00023002"/>
    </source>
</evidence>
<evidence type="ECO:0000313" key="13">
    <source>
        <dbReference type="Proteomes" id="UP001549184"/>
    </source>
</evidence>
<keyword evidence="13" id="KW-1185">Reference proteome</keyword>
<dbReference type="PANTHER" id="PTHR43014:SF2">
    <property type="entry name" value="MERCURIC REDUCTASE"/>
    <property type="match status" value="1"/>
</dbReference>
<dbReference type="InterPro" id="IPR004099">
    <property type="entry name" value="Pyr_nucl-diS_OxRdtase_dimer"/>
</dbReference>
<sequence length="465" mass="50426">MTQRFDAIVVGAGQAGPSLAQRLSAAGRKVALIERKLMGGTCVNTGCIPTKAMVASAYVAHTGRRAAEYGVGTGDITVDMAQVWKRTRGISERSRSSVENWVAGMPNVTLLRGHARFESPRTMRVGDELIEADQIFINVGGRAVEPDFPGVKTVPYLTNVGVMDLKELPDHLVIVGGSYIGLEFGQMFRRFGAKVTIVEKGKRLLPREDPDVSEAVVDILQREGIELHLGAECIELQGEEGRICVIAECAEPRMAVHGTHLLLAVGRRPNTDDLGLDSAGVEMDDHGYIVVDDQCRTNVEGIWAMGDCNGRGAFTHTSYNDYEIVAANVLDNELRRITDRIPAYALYIDPPLARIGLTETEALKRGYDVQVGVRPMTRVGRAIERGETLGFMKVIVDAQSERLLGAAILGASGDEAIHCLLDVMYADAPYRTVTHAVHIHPTIAELLPTTLQDLHSVAPQASPAT</sequence>
<comment type="similarity">
    <text evidence="2 9">Belongs to the class-I pyridine nucleotide-disulfide oxidoreductase family.</text>
</comment>
<feature type="domain" description="FAD/NAD(P)-binding" evidence="11">
    <location>
        <begin position="6"/>
        <end position="318"/>
    </location>
</feature>
<comment type="caution">
    <text evidence="12">The sequence shown here is derived from an EMBL/GenBank/DDBJ whole genome shotgun (WGS) entry which is preliminary data.</text>
</comment>
<keyword evidence="4 9" id="KW-0274">FAD</keyword>
<feature type="domain" description="Pyridine nucleotide-disulphide oxidoreductase dimerisation" evidence="10">
    <location>
        <begin position="344"/>
        <end position="448"/>
    </location>
</feature>
<dbReference type="Gene3D" id="3.30.390.30">
    <property type="match status" value="1"/>
</dbReference>
<comment type="cofactor">
    <cofactor evidence="1">
        <name>FAD</name>
        <dbReference type="ChEBI" id="CHEBI:57692"/>
    </cofactor>
</comment>
<organism evidence="12 13">
    <name type="scientific">Dyella japonica</name>
    <dbReference type="NCBI Taxonomy" id="231455"/>
    <lineage>
        <taxon>Bacteria</taxon>
        <taxon>Pseudomonadati</taxon>
        <taxon>Pseudomonadota</taxon>
        <taxon>Gammaproteobacteria</taxon>
        <taxon>Lysobacterales</taxon>
        <taxon>Rhodanobacteraceae</taxon>
        <taxon>Dyella</taxon>
    </lineage>
</organism>
<dbReference type="SUPFAM" id="SSF51905">
    <property type="entry name" value="FAD/NAD(P)-binding domain"/>
    <property type="match status" value="1"/>
</dbReference>
<reference evidence="12 13" key="1">
    <citation type="submission" date="2024-06" db="EMBL/GenBank/DDBJ databases">
        <title>Sorghum-associated microbial communities from plants grown in Nebraska, USA.</title>
        <authorList>
            <person name="Schachtman D."/>
        </authorList>
    </citation>
    <scope>NUCLEOTIDE SEQUENCE [LARGE SCALE GENOMIC DNA]</scope>
    <source>
        <strain evidence="12 13">1073</strain>
    </source>
</reference>
<keyword evidence="7" id="KW-1015">Disulfide bond</keyword>
<evidence type="ECO:0000256" key="8">
    <source>
        <dbReference type="ARBA" id="ARBA00023284"/>
    </source>
</evidence>
<evidence type="ECO:0000256" key="2">
    <source>
        <dbReference type="ARBA" id="ARBA00007532"/>
    </source>
</evidence>
<evidence type="ECO:0000256" key="3">
    <source>
        <dbReference type="ARBA" id="ARBA00022630"/>
    </source>
</evidence>
<evidence type="ECO:0000259" key="10">
    <source>
        <dbReference type="Pfam" id="PF02852"/>
    </source>
</evidence>
<keyword evidence="5" id="KW-0521">NADP</keyword>
<dbReference type="EMBL" id="JBEPMU010000001">
    <property type="protein sequence ID" value="MET3650757.1"/>
    <property type="molecule type" value="Genomic_DNA"/>
</dbReference>
<evidence type="ECO:0000256" key="5">
    <source>
        <dbReference type="ARBA" id="ARBA00022857"/>
    </source>
</evidence>
<dbReference type="NCBIfam" id="NF004992">
    <property type="entry name" value="PRK06370.1-4"/>
    <property type="match status" value="1"/>
</dbReference>
<dbReference type="Pfam" id="PF02852">
    <property type="entry name" value="Pyr_redox_dim"/>
    <property type="match status" value="1"/>
</dbReference>
<dbReference type="InterPro" id="IPR001100">
    <property type="entry name" value="Pyr_nuc-diS_OxRdtase"/>
</dbReference>
<keyword evidence="6 9" id="KW-0560">Oxidoreductase</keyword>
<dbReference type="InterPro" id="IPR023753">
    <property type="entry name" value="FAD/NAD-binding_dom"/>
</dbReference>
<keyword evidence="3 9" id="KW-0285">Flavoprotein</keyword>
<keyword evidence="8 9" id="KW-0676">Redox-active center</keyword>
<evidence type="ECO:0000259" key="11">
    <source>
        <dbReference type="Pfam" id="PF07992"/>
    </source>
</evidence>
<dbReference type="RefSeq" id="WP_354012240.1">
    <property type="nucleotide sequence ID" value="NZ_JBEPMU010000001.1"/>
</dbReference>
<evidence type="ECO:0000313" key="12">
    <source>
        <dbReference type="EMBL" id="MET3650757.1"/>
    </source>
</evidence>
<dbReference type="InterPro" id="IPR012999">
    <property type="entry name" value="Pyr_OxRdtase_I_AS"/>
</dbReference>
<dbReference type="PIRSF" id="PIRSF000350">
    <property type="entry name" value="Mercury_reductase_MerA"/>
    <property type="match status" value="1"/>
</dbReference>
<evidence type="ECO:0000256" key="1">
    <source>
        <dbReference type="ARBA" id="ARBA00001974"/>
    </source>
</evidence>
<name>A0ABV2JPK1_9GAMM</name>
<dbReference type="PROSITE" id="PS00076">
    <property type="entry name" value="PYRIDINE_REDOX_1"/>
    <property type="match status" value="1"/>
</dbReference>
<evidence type="ECO:0000256" key="4">
    <source>
        <dbReference type="ARBA" id="ARBA00022827"/>
    </source>
</evidence>
<dbReference type="Pfam" id="PF07992">
    <property type="entry name" value="Pyr_redox_2"/>
    <property type="match status" value="1"/>
</dbReference>
<accession>A0ABV2JPK1</accession>
<dbReference type="PANTHER" id="PTHR43014">
    <property type="entry name" value="MERCURIC REDUCTASE"/>
    <property type="match status" value="1"/>
</dbReference>
<dbReference type="Proteomes" id="UP001549184">
    <property type="component" value="Unassembled WGS sequence"/>
</dbReference>
<dbReference type="SUPFAM" id="SSF55424">
    <property type="entry name" value="FAD/NAD-linked reductases, dimerisation (C-terminal) domain"/>
    <property type="match status" value="1"/>
</dbReference>
<evidence type="ECO:0000256" key="9">
    <source>
        <dbReference type="RuleBase" id="RU003691"/>
    </source>
</evidence>
<gene>
    <name evidence="12" type="ORF">ABIC75_000459</name>
</gene>
<protein>
    <submittedName>
        <fullName evidence="12">Pyruvate/2-oxoglutarate dehydrogenase complex dihydrolipoamide dehydrogenase (E3) component</fullName>
    </submittedName>
</protein>
<evidence type="ECO:0000256" key="7">
    <source>
        <dbReference type="ARBA" id="ARBA00023157"/>
    </source>
</evidence>
<dbReference type="InterPro" id="IPR016156">
    <property type="entry name" value="FAD/NAD-linked_Rdtase_dimer_sf"/>
</dbReference>
<dbReference type="PRINTS" id="PR00411">
    <property type="entry name" value="PNDRDTASEI"/>
</dbReference>
<dbReference type="Gene3D" id="3.50.50.60">
    <property type="entry name" value="FAD/NAD(P)-binding domain"/>
    <property type="match status" value="2"/>
</dbReference>